<reference evidence="2" key="1">
    <citation type="journal article" date="2015" name="Nature">
        <title>Complex archaea that bridge the gap between prokaryotes and eukaryotes.</title>
        <authorList>
            <person name="Spang A."/>
            <person name="Saw J.H."/>
            <person name="Jorgensen S.L."/>
            <person name="Zaremba-Niedzwiedzka K."/>
            <person name="Martijn J."/>
            <person name="Lind A.E."/>
            <person name="van Eijk R."/>
            <person name="Schleper C."/>
            <person name="Guy L."/>
            <person name="Ettema T.J."/>
        </authorList>
    </citation>
    <scope>NUCLEOTIDE SEQUENCE</scope>
</reference>
<feature type="transmembrane region" description="Helical" evidence="1">
    <location>
        <begin position="55"/>
        <end position="76"/>
    </location>
</feature>
<feature type="transmembrane region" description="Helical" evidence="1">
    <location>
        <begin position="97"/>
        <end position="121"/>
    </location>
</feature>
<keyword evidence="1" id="KW-0472">Membrane</keyword>
<organism evidence="2">
    <name type="scientific">marine sediment metagenome</name>
    <dbReference type="NCBI Taxonomy" id="412755"/>
    <lineage>
        <taxon>unclassified sequences</taxon>
        <taxon>metagenomes</taxon>
        <taxon>ecological metagenomes</taxon>
    </lineage>
</organism>
<proteinExistence type="predicted"/>
<evidence type="ECO:0000256" key="1">
    <source>
        <dbReference type="SAM" id="Phobius"/>
    </source>
</evidence>
<accession>A0A0F9A6Z9</accession>
<protein>
    <submittedName>
        <fullName evidence="2">Uncharacterized protein</fullName>
    </submittedName>
</protein>
<evidence type="ECO:0000313" key="2">
    <source>
        <dbReference type="EMBL" id="KKK93965.1"/>
    </source>
</evidence>
<dbReference type="EMBL" id="LAZR01047546">
    <property type="protein sequence ID" value="KKK93965.1"/>
    <property type="molecule type" value="Genomic_DNA"/>
</dbReference>
<dbReference type="AlphaFoldDB" id="A0A0F9A6Z9"/>
<sequence>MLGKEKAIEHKNVYDQYSQKLLDQFQVMIAGSLFMTYSLYLIFKFNLFIPEIASINENFVIITIPIFLYIIMRFMYLTSAKPEIARNTEKAFKDRGILIAAVLILLFLLYSFYFDTIVLFLNL</sequence>
<comment type="caution">
    <text evidence="2">The sequence shown here is derived from an EMBL/GenBank/DDBJ whole genome shotgun (WGS) entry which is preliminary data.</text>
</comment>
<gene>
    <name evidence="2" type="ORF">LCGC14_2687600</name>
</gene>
<keyword evidence="1" id="KW-0812">Transmembrane</keyword>
<feature type="transmembrane region" description="Helical" evidence="1">
    <location>
        <begin position="21"/>
        <end position="43"/>
    </location>
</feature>
<name>A0A0F9A6Z9_9ZZZZ</name>
<keyword evidence="1" id="KW-1133">Transmembrane helix</keyword>